<evidence type="ECO:0000256" key="1">
    <source>
        <dbReference type="SAM" id="MobiDB-lite"/>
    </source>
</evidence>
<reference evidence="2" key="1">
    <citation type="submission" date="2023-01" db="EMBL/GenBank/DDBJ databases">
        <title>The chitinases involved in constricting ring structure development in the nematode-trapping fungus Drechslerella dactyloides.</title>
        <authorList>
            <person name="Wang R."/>
            <person name="Zhang L."/>
            <person name="Tang P."/>
            <person name="Li S."/>
            <person name="Liang L."/>
        </authorList>
    </citation>
    <scope>NUCLEOTIDE SEQUENCE</scope>
    <source>
        <strain evidence="2">YMF1.00031</strain>
    </source>
</reference>
<proteinExistence type="predicted"/>
<evidence type="ECO:0000313" key="2">
    <source>
        <dbReference type="EMBL" id="KAJ6263422.1"/>
    </source>
</evidence>
<feature type="region of interest" description="Disordered" evidence="1">
    <location>
        <begin position="37"/>
        <end position="66"/>
    </location>
</feature>
<name>A0AAD6NM93_DREDA</name>
<keyword evidence="3" id="KW-1185">Reference proteome</keyword>
<dbReference type="Proteomes" id="UP001221413">
    <property type="component" value="Unassembled WGS sequence"/>
</dbReference>
<protein>
    <submittedName>
        <fullName evidence="2">Uncharacterized protein</fullName>
    </submittedName>
</protein>
<evidence type="ECO:0000313" key="3">
    <source>
        <dbReference type="Proteomes" id="UP001221413"/>
    </source>
</evidence>
<organism evidence="2 3">
    <name type="scientific">Drechslerella dactyloides</name>
    <name type="common">Nematode-trapping fungus</name>
    <name type="synonym">Arthrobotrys dactyloides</name>
    <dbReference type="NCBI Taxonomy" id="74499"/>
    <lineage>
        <taxon>Eukaryota</taxon>
        <taxon>Fungi</taxon>
        <taxon>Dikarya</taxon>
        <taxon>Ascomycota</taxon>
        <taxon>Pezizomycotina</taxon>
        <taxon>Orbiliomycetes</taxon>
        <taxon>Orbiliales</taxon>
        <taxon>Orbiliaceae</taxon>
        <taxon>Drechslerella</taxon>
    </lineage>
</organism>
<gene>
    <name evidence="2" type="ORF">Dda_1985</name>
</gene>
<dbReference type="EMBL" id="JAQGDS010000002">
    <property type="protein sequence ID" value="KAJ6263422.1"/>
    <property type="molecule type" value="Genomic_DNA"/>
</dbReference>
<accession>A0AAD6NM93</accession>
<dbReference type="AlphaFoldDB" id="A0AAD6NM93"/>
<sequence length="66" mass="6980">MAYTKARFCTKNDGHGIATLNQNKSLSISVISGGRSRRNAAVPRNTPGIMKPNTLPAPPANCKALT</sequence>
<comment type="caution">
    <text evidence="2">The sequence shown here is derived from an EMBL/GenBank/DDBJ whole genome shotgun (WGS) entry which is preliminary data.</text>
</comment>